<dbReference type="CDD" id="cd04453">
    <property type="entry name" value="S1_RNase_E"/>
    <property type="match status" value="1"/>
</dbReference>
<evidence type="ECO:0000256" key="1">
    <source>
        <dbReference type="ARBA" id="ARBA00001946"/>
    </source>
</evidence>
<name>A0A1T4L5I6_9FIRM</name>
<evidence type="ECO:0000313" key="18">
    <source>
        <dbReference type="Proteomes" id="UP000189933"/>
    </source>
</evidence>
<keyword evidence="6" id="KW-0698">rRNA processing</keyword>
<protein>
    <recommendedName>
        <fullName evidence="4">Ribonuclease G</fullName>
    </recommendedName>
</protein>
<keyword evidence="7" id="KW-0820">tRNA-binding</keyword>
<evidence type="ECO:0000256" key="7">
    <source>
        <dbReference type="ARBA" id="ARBA00022555"/>
    </source>
</evidence>
<dbReference type="SMART" id="SM00316">
    <property type="entry name" value="S1"/>
    <property type="match status" value="1"/>
</dbReference>
<keyword evidence="12" id="KW-0255">Endonuclease</keyword>
<keyword evidence="13" id="KW-0378">Hydrolase</keyword>
<dbReference type="Pfam" id="PF10150">
    <property type="entry name" value="RNase_E_G"/>
    <property type="match status" value="1"/>
</dbReference>
<evidence type="ECO:0000256" key="9">
    <source>
        <dbReference type="ARBA" id="ARBA00022722"/>
    </source>
</evidence>
<keyword evidence="15" id="KW-0694">RNA-binding</keyword>
<keyword evidence="14" id="KW-0460">Magnesium</keyword>
<keyword evidence="8" id="KW-0819">tRNA processing</keyword>
<dbReference type="PANTHER" id="PTHR30001:SF0">
    <property type="entry name" value="RIBONUCLEASE G"/>
    <property type="match status" value="1"/>
</dbReference>
<evidence type="ECO:0000256" key="5">
    <source>
        <dbReference type="ARBA" id="ARBA00022490"/>
    </source>
</evidence>
<dbReference type="EMBL" id="FUXM01000001">
    <property type="protein sequence ID" value="SJZ49807.1"/>
    <property type="molecule type" value="Genomic_DNA"/>
</dbReference>
<sequence length="574" mass="65099">MSPLGRELVVNVREEETRVAMLEEGQLVEVLVERSQAQRLVGNIYRGRVENVLPGMQAAFVNIGLEKNAFLYVDDAVPQRLPEEFLGEEETPLPQEKRPRANITDVVKEGQELLVQITKEPLGTKGARITTHITLPGRYLVLMPTVDYVGVSRRIEDEEERQRLRELAEKLRPPKIGVIVRTVAEGMSASELQQDLEMLLKLWKRIQMRSTGGGVPSLVHRDLDLVQRLVRDLFTEEIERVMIDQRHAYEKVLELLDLMAPQLKYRVQLFEGENLFQRFNLEAELEKALKRRVWLKSGGYLVIDQTEALTAIDVNTGKYVGQKDLEETVLHTNLEAAREIVRQMRLRNLGGIIIVDFIDMATEEHRQQVLAVLEEEIRKDRTKTHVLGITQLGLVEITRKKTRSGLESLLMRPCPYCEGRGLVLSEETVAIKVRQALYELCSRTLGEAILVEVHPAVAALLIGSGGSGLRELESRTRREILIRGNQELHLEQFNLRALSSRAELENNIPVKLGQVLQLKVEEPHTGNPRDGIARYHGFVINIDGGGAFIGEKLQVEVTRVQKTSARARILRIVT</sequence>
<evidence type="ECO:0000256" key="6">
    <source>
        <dbReference type="ARBA" id="ARBA00022552"/>
    </source>
</evidence>
<dbReference type="GO" id="GO:0005737">
    <property type="term" value="C:cytoplasm"/>
    <property type="evidence" value="ECO:0007669"/>
    <property type="project" value="UniProtKB-SubCell"/>
</dbReference>
<dbReference type="InterPro" id="IPR002792">
    <property type="entry name" value="TRAM_dom"/>
</dbReference>
<dbReference type="GO" id="GO:0006364">
    <property type="term" value="P:rRNA processing"/>
    <property type="evidence" value="ECO:0007669"/>
    <property type="project" value="UniProtKB-KW"/>
</dbReference>
<gene>
    <name evidence="17" type="ORF">SAMN02745885_00024</name>
</gene>
<accession>A0A1T4L5I6</accession>
<dbReference type="GO" id="GO:0008033">
    <property type="term" value="P:tRNA processing"/>
    <property type="evidence" value="ECO:0007669"/>
    <property type="project" value="UniProtKB-KW"/>
</dbReference>
<evidence type="ECO:0000313" key="17">
    <source>
        <dbReference type="EMBL" id="SJZ49807.1"/>
    </source>
</evidence>
<dbReference type="InterPro" id="IPR004659">
    <property type="entry name" value="RNase_E/G"/>
</dbReference>
<organism evidence="17 18">
    <name type="scientific">Carboxydocella sporoproducens DSM 16521</name>
    <dbReference type="NCBI Taxonomy" id="1121270"/>
    <lineage>
        <taxon>Bacteria</taxon>
        <taxon>Bacillati</taxon>
        <taxon>Bacillota</taxon>
        <taxon>Clostridia</taxon>
        <taxon>Eubacteriales</taxon>
        <taxon>Clostridiales Family XVI. Incertae Sedis</taxon>
        <taxon>Carboxydocella</taxon>
    </lineage>
</organism>
<dbReference type="InterPro" id="IPR012340">
    <property type="entry name" value="NA-bd_OB-fold"/>
</dbReference>
<evidence type="ECO:0000256" key="2">
    <source>
        <dbReference type="ARBA" id="ARBA00004496"/>
    </source>
</evidence>
<dbReference type="Proteomes" id="UP000189933">
    <property type="component" value="Unassembled WGS sequence"/>
</dbReference>
<dbReference type="GO" id="GO:0019843">
    <property type="term" value="F:rRNA binding"/>
    <property type="evidence" value="ECO:0007669"/>
    <property type="project" value="UniProtKB-KW"/>
</dbReference>
<reference evidence="18" key="1">
    <citation type="submission" date="2017-02" db="EMBL/GenBank/DDBJ databases">
        <authorList>
            <person name="Varghese N."/>
            <person name="Submissions S."/>
        </authorList>
    </citation>
    <scope>NUCLEOTIDE SEQUENCE [LARGE SCALE GENOMIC DNA]</scope>
    <source>
        <strain evidence="18">DSM 16521</strain>
    </source>
</reference>
<dbReference type="Gene3D" id="2.40.50.140">
    <property type="entry name" value="Nucleic acid-binding proteins"/>
    <property type="match status" value="2"/>
</dbReference>
<dbReference type="Gene3D" id="3.40.1260.20">
    <property type="entry name" value="Ribonuclease E, catalytic domain"/>
    <property type="match status" value="1"/>
</dbReference>
<evidence type="ECO:0000256" key="8">
    <source>
        <dbReference type="ARBA" id="ARBA00022694"/>
    </source>
</evidence>
<dbReference type="SUPFAM" id="SSF50249">
    <property type="entry name" value="Nucleic acid-binding proteins"/>
    <property type="match status" value="2"/>
</dbReference>
<dbReference type="PROSITE" id="PS50926">
    <property type="entry name" value="TRAM"/>
    <property type="match status" value="1"/>
</dbReference>
<dbReference type="Pfam" id="PF20833">
    <property type="entry name" value="RNase_E_G_Thio"/>
    <property type="match status" value="1"/>
</dbReference>
<evidence type="ECO:0000256" key="3">
    <source>
        <dbReference type="ARBA" id="ARBA00005663"/>
    </source>
</evidence>
<evidence type="ECO:0000256" key="13">
    <source>
        <dbReference type="ARBA" id="ARBA00022801"/>
    </source>
</evidence>
<evidence type="ECO:0000256" key="10">
    <source>
        <dbReference type="ARBA" id="ARBA00022723"/>
    </source>
</evidence>
<evidence type="ECO:0000256" key="11">
    <source>
        <dbReference type="ARBA" id="ARBA00022730"/>
    </source>
</evidence>
<dbReference type="GO" id="GO:0000049">
    <property type="term" value="F:tRNA binding"/>
    <property type="evidence" value="ECO:0007669"/>
    <property type="project" value="UniProtKB-KW"/>
</dbReference>
<dbReference type="InterPro" id="IPR003029">
    <property type="entry name" value="S1_domain"/>
</dbReference>
<keyword evidence="18" id="KW-1185">Reference proteome</keyword>
<evidence type="ECO:0000256" key="12">
    <source>
        <dbReference type="ARBA" id="ARBA00022759"/>
    </source>
</evidence>
<dbReference type="InterPro" id="IPR048583">
    <property type="entry name" value="RNase_E_G_thioredoxin-like"/>
</dbReference>
<dbReference type="GO" id="GO:0004519">
    <property type="term" value="F:endonuclease activity"/>
    <property type="evidence" value="ECO:0007669"/>
    <property type="project" value="UniProtKB-KW"/>
</dbReference>
<keyword evidence="9" id="KW-0540">Nuclease</keyword>
<keyword evidence="11" id="KW-0699">rRNA-binding</keyword>
<comment type="cofactor">
    <cofactor evidence="1">
        <name>Mg(2+)</name>
        <dbReference type="ChEBI" id="CHEBI:18420"/>
    </cofactor>
</comment>
<dbReference type="InterPro" id="IPR019307">
    <property type="entry name" value="RNA-bd_AU-1/RNase_E/G"/>
</dbReference>
<keyword evidence="10" id="KW-0479">Metal-binding</keyword>
<comment type="subcellular location">
    <subcellularLocation>
        <location evidence="2">Cytoplasm</location>
    </subcellularLocation>
</comment>
<comment type="similarity">
    <text evidence="3">Belongs to the RNase E/G family. RNase G subfamily.</text>
</comment>
<evidence type="ECO:0000256" key="15">
    <source>
        <dbReference type="ARBA" id="ARBA00022884"/>
    </source>
</evidence>
<dbReference type="AlphaFoldDB" id="A0A1T4L5I6"/>
<proteinExistence type="inferred from homology"/>
<keyword evidence="5" id="KW-0963">Cytoplasm</keyword>
<feature type="domain" description="TRAM" evidence="16">
    <location>
        <begin position="509"/>
        <end position="571"/>
    </location>
</feature>
<dbReference type="GO" id="GO:0046872">
    <property type="term" value="F:metal ion binding"/>
    <property type="evidence" value="ECO:0007669"/>
    <property type="project" value="UniProtKB-KW"/>
</dbReference>
<dbReference type="GO" id="GO:0016787">
    <property type="term" value="F:hydrolase activity"/>
    <property type="evidence" value="ECO:0007669"/>
    <property type="project" value="UniProtKB-KW"/>
</dbReference>
<dbReference type="GO" id="GO:0004540">
    <property type="term" value="F:RNA nuclease activity"/>
    <property type="evidence" value="ECO:0007669"/>
    <property type="project" value="InterPro"/>
</dbReference>
<dbReference type="PANTHER" id="PTHR30001">
    <property type="entry name" value="RIBONUCLEASE"/>
    <property type="match status" value="1"/>
</dbReference>
<dbReference type="NCBIfam" id="TIGR00757">
    <property type="entry name" value="RNaseEG"/>
    <property type="match status" value="1"/>
</dbReference>
<evidence type="ECO:0000259" key="16">
    <source>
        <dbReference type="PROSITE" id="PS50926"/>
    </source>
</evidence>
<evidence type="ECO:0000256" key="14">
    <source>
        <dbReference type="ARBA" id="ARBA00022842"/>
    </source>
</evidence>
<dbReference type="Pfam" id="PF01938">
    <property type="entry name" value="TRAM"/>
    <property type="match status" value="1"/>
</dbReference>
<evidence type="ECO:0000256" key="4">
    <source>
        <dbReference type="ARBA" id="ARBA00017719"/>
    </source>
</evidence>